<proteinExistence type="predicted"/>
<gene>
    <name evidence="1" type="ORF">LCGC14_2106810</name>
</gene>
<dbReference type="EMBL" id="LAZR01025955">
    <property type="protein sequence ID" value="KKL70245.1"/>
    <property type="molecule type" value="Genomic_DNA"/>
</dbReference>
<organism evidence="1">
    <name type="scientific">marine sediment metagenome</name>
    <dbReference type="NCBI Taxonomy" id="412755"/>
    <lineage>
        <taxon>unclassified sequences</taxon>
        <taxon>metagenomes</taxon>
        <taxon>ecological metagenomes</taxon>
    </lineage>
</organism>
<dbReference type="AlphaFoldDB" id="A0A0F9GLI0"/>
<name>A0A0F9GLI0_9ZZZZ</name>
<accession>A0A0F9GLI0</accession>
<protein>
    <submittedName>
        <fullName evidence="1">Uncharacterized protein</fullName>
    </submittedName>
</protein>
<evidence type="ECO:0000313" key="1">
    <source>
        <dbReference type="EMBL" id="KKL70245.1"/>
    </source>
</evidence>
<comment type="caution">
    <text evidence="1">The sequence shown here is derived from an EMBL/GenBank/DDBJ whole genome shotgun (WGS) entry which is preliminary data.</text>
</comment>
<sequence length="64" mass="7345">MPTKKKSGGARKYGRSKPACEKYRQMNTRERNKSRKLAKHPQEMATRQLCQKSVTKINKGIPAI</sequence>
<reference evidence="1" key="1">
    <citation type="journal article" date="2015" name="Nature">
        <title>Complex archaea that bridge the gap between prokaryotes and eukaryotes.</title>
        <authorList>
            <person name="Spang A."/>
            <person name="Saw J.H."/>
            <person name="Jorgensen S.L."/>
            <person name="Zaremba-Niedzwiedzka K."/>
            <person name="Martijn J."/>
            <person name="Lind A.E."/>
            <person name="van Eijk R."/>
            <person name="Schleper C."/>
            <person name="Guy L."/>
            <person name="Ettema T.J."/>
        </authorList>
    </citation>
    <scope>NUCLEOTIDE SEQUENCE</scope>
</reference>